<evidence type="ECO:0000313" key="2">
    <source>
        <dbReference type="Proteomes" id="UP000618931"/>
    </source>
</evidence>
<comment type="caution">
    <text evidence="1">The sequence shown here is derived from an EMBL/GenBank/DDBJ whole genome shotgun (WGS) entry which is preliminary data.</text>
</comment>
<dbReference type="RefSeq" id="WP_196293962.1">
    <property type="nucleotide sequence ID" value="NZ_JADQDM010000007.1"/>
</dbReference>
<proteinExistence type="predicted"/>
<sequence length="191" mass="20721">MLELTYRAAKDLPDIPALLAALDQLLDATRPGIDAAVAAHAAATPGWVGHPFAGVQFEQMRQRAEAKCAALLAGHYPDEKRARHYWTTQVEADSEVWPRFQQQGEVRPLFGKLFATETGDSGKVLPQARPGDVVLVTRGPRQVLGVGVLTGRFATDAAGAYCPTEWLLTTPVELSGTPFNTGQSLWNRTTQ</sequence>
<organism evidence="1 2">
    <name type="scientific">Hymenobacter ruricola</name>
    <dbReference type="NCBI Taxonomy" id="2791023"/>
    <lineage>
        <taxon>Bacteria</taxon>
        <taxon>Pseudomonadati</taxon>
        <taxon>Bacteroidota</taxon>
        <taxon>Cytophagia</taxon>
        <taxon>Cytophagales</taxon>
        <taxon>Hymenobacteraceae</taxon>
        <taxon>Hymenobacter</taxon>
    </lineage>
</organism>
<accession>A0ABS0I6B8</accession>
<protein>
    <submittedName>
        <fullName evidence="1">Uncharacterized protein</fullName>
    </submittedName>
</protein>
<keyword evidence="2" id="KW-1185">Reference proteome</keyword>
<dbReference type="Proteomes" id="UP000618931">
    <property type="component" value="Unassembled WGS sequence"/>
</dbReference>
<evidence type="ECO:0000313" key="1">
    <source>
        <dbReference type="EMBL" id="MBF9222522.1"/>
    </source>
</evidence>
<reference evidence="1 2" key="1">
    <citation type="submission" date="2020-11" db="EMBL/GenBank/DDBJ databases">
        <authorList>
            <person name="Kim M.K."/>
        </authorList>
    </citation>
    <scope>NUCLEOTIDE SEQUENCE [LARGE SCALE GENOMIC DNA]</scope>
    <source>
        <strain evidence="1 2">BT662</strain>
    </source>
</reference>
<gene>
    <name evidence="1" type="ORF">I2H31_15570</name>
</gene>
<dbReference type="EMBL" id="JADQDM010000007">
    <property type="protein sequence ID" value="MBF9222522.1"/>
    <property type="molecule type" value="Genomic_DNA"/>
</dbReference>
<name>A0ABS0I6B8_9BACT</name>